<comment type="subcellular location">
    <subcellularLocation>
        <location evidence="1">Membrane</location>
        <topology evidence="1">Multi-pass membrane protein</topology>
    </subcellularLocation>
</comment>
<evidence type="ECO:0000256" key="2">
    <source>
        <dbReference type="ARBA" id="ARBA00009598"/>
    </source>
</evidence>
<dbReference type="Gene3D" id="1.20.1250.20">
    <property type="entry name" value="MFS general substrate transporter like domains"/>
    <property type="match status" value="2"/>
</dbReference>
<evidence type="ECO:0000256" key="1">
    <source>
        <dbReference type="ARBA" id="ARBA00004141"/>
    </source>
</evidence>
<feature type="transmembrane region" description="Helical" evidence="10">
    <location>
        <begin position="83"/>
        <end position="107"/>
    </location>
</feature>
<dbReference type="SUPFAM" id="SSF103473">
    <property type="entry name" value="MFS general substrate transporter"/>
    <property type="match status" value="1"/>
</dbReference>
<keyword evidence="6 10" id="KW-1133">Transmembrane helix</keyword>
<keyword evidence="7 10" id="KW-0472">Membrane</keyword>
<keyword evidence="5 10" id="KW-0812">Transmembrane</keyword>
<dbReference type="PROSITE" id="PS50850">
    <property type="entry name" value="MFS"/>
    <property type="match status" value="1"/>
</dbReference>
<evidence type="ECO:0000256" key="6">
    <source>
        <dbReference type="ARBA" id="ARBA00022989"/>
    </source>
</evidence>
<feature type="transmembrane region" description="Helical" evidence="10">
    <location>
        <begin position="198"/>
        <end position="225"/>
    </location>
</feature>
<dbReference type="PANTHER" id="PTHR43184">
    <property type="entry name" value="MAJOR FACILITATOR SUPERFAMILY TRANSPORTER 16, ISOFORM B"/>
    <property type="match status" value="1"/>
</dbReference>
<gene>
    <name evidence="12" type="ORF">CVLEPA_LOCUS15243</name>
</gene>
<keyword evidence="4" id="KW-0762">Sugar transport</keyword>
<name>A0ABP0FY75_CLALP</name>
<dbReference type="InterPro" id="IPR020846">
    <property type="entry name" value="MFS_dom"/>
</dbReference>
<dbReference type="InterPro" id="IPR036259">
    <property type="entry name" value="MFS_trans_sf"/>
</dbReference>
<comment type="caution">
    <text evidence="12">The sequence shown here is derived from an EMBL/GenBank/DDBJ whole genome shotgun (WGS) entry which is preliminary data.</text>
</comment>
<dbReference type="PANTHER" id="PTHR43184:SF12">
    <property type="entry name" value="SUGAR PHOSPHATE EXCHANGER 3"/>
    <property type="match status" value="1"/>
</dbReference>
<evidence type="ECO:0000256" key="4">
    <source>
        <dbReference type="ARBA" id="ARBA00022597"/>
    </source>
</evidence>
<evidence type="ECO:0000256" key="9">
    <source>
        <dbReference type="ARBA" id="ARBA00042039"/>
    </source>
</evidence>
<evidence type="ECO:0000259" key="11">
    <source>
        <dbReference type="PROSITE" id="PS50850"/>
    </source>
</evidence>
<keyword evidence="3" id="KW-0813">Transport</keyword>
<proteinExistence type="inferred from homology"/>
<evidence type="ECO:0000313" key="13">
    <source>
        <dbReference type="Proteomes" id="UP001642483"/>
    </source>
</evidence>
<feature type="transmembrane region" description="Helical" evidence="10">
    <location>
        <begin position="113"/>
        <end position="134"/>
    </location>
</feature>
<organism evidence="12 13">
    <name type="scientific">Clavelina lepadiformis</name>
    <name type="common">Light-bulb sea squirt</name>
    <name type="synonym">Ascidia lepadiformis</name>
    <dbReference type="NCBI Taxonomy" id="159417"/>
    <lineage>
        <taxon>Eukaryota</taxon>
        <taxon>Metazoa</taxon>
        <taxon>Chordata</taxon>
        <taxon>Tunicata</taxon>
        <taxon>Ascidiacea</taxon>
        <taxon>Aplousobranchia</taxon>
        <taxon>Clavelinidae</taxon>
        <taxon>Clavelina</taxon>
    </lineage>
</organism>
<dbReference type="PIRSF" id="PIRSF002808">
    <property type="entry name" value="Hexose_phosphate_transp"/>
    <property type="match status" value="1"/>
</dbReference>
<keyword evidence="13" id="KW-1185">Reference proteome</keyword>
<dbReference type="InterPro" id="IPR011701">
    <property type="entry name" value="MFS"/>
</dbReference>
<feature type="transmembrane region" description="Helical" evidence="10">
    <location>
        <begin position="20"/>
        <end position="42"/>
    </location>
</feature>
<dbReference type="Proteomes" id="UP001642483">
    <property type="component" value="Unassembled WGS sequence"/>
</dbReference>
<feature type="transmembrane region" description="Helical" evidence="10">
    <location>
        <begin position="245"/>
        <end position="262"/>
    </location>
</feature>
<evidence type="ECO:0000256" key="10">
    <source>
        <dbReference type="SAM" id="Phobius"/>
    </source>
</evidence>
<protein>
    <recommendedName>
        <fullName evidence="8">Sugar phosphate exchanger 3</fullName>
    </recommendedName>
    <alternativeName>
        <fullName evidence="9">Solute carrier family 37 member 3</fullName>
    </alternativeName>
</protein>
<evidence type="ECO:0000313" key="12">
    <source>
        <dbReference type="EMBL" id="CAK8684253.1"/>
    </source>
</evidence>
<feature type="transmembrane region" description="Helical" evidence="10">
    <location>
        <begin position="334"/>
        <end position="357"/>
    </location>
</feature>
<comment type="similarity">
    <text evidence="2">Belongs to the major facilitator superfamily. Organophosphate:Pi antiporter (OPA) (TC 2.A.1.4) family.</text>
</comment>
<feature type="transmembrane region" description="Helical" evidence="10">
    <location>
        <begin position="369"/>
        <end position="389"/>
    </location>
</feature>
<evidence type="ECO:0000256" key="3">
    <source>
        <dbReference type="ARBA" id="ARBA00022448"/>
    </source>
</evidence>
<dbReference type="Pfam" id="PF07690">
    <property type="entry name" value="MFS_1"/>
    <property type="match status" value="1"/>
</dbReference>
<feature type="domain" description="Major facilitator superfamily (MFS) profile" evidence="11">
    <location>
        <begin position="1"/>
        <end position="392"/>
    </location>
</feature>
<reference evidence="12 13" key="1">
    <citation type="submission" date="2024-02" db="EMBL/GenBank/DDBJ databases">
        <authorList>
            <person name="Daric V."/>
            <person name="Darras S."/>
        </authorList>
    </citation>
    <scope>NUCLEOTIDE SEQUENCE [LARGE SCALE GENOMIC DNA]</scope>
</reference>
<evidence type="ECO:0000256" key="7">
    <source>
        <dbReference type="ARBA" id="ARBA00023136"/>
    </source>
</evidence>
<dbReference type="EMBL" id="CAWYQH010000097">
    <property type="protein sequence ID" value="CAK8684253.1"/>
    <property type="molecule type" value="Genomic_DNA"/>
</dbReference>
<sequence length="415" mass="45828">MTNISSFSCPKHVRFELRKVLSIGMWLSGCMIFLFGTLTQWIHFYNKALYITLWCLNGLFQGTGWPCVVAIMGNWFGKSERGLVFGIWSANAPVGNIFGSLIASALIDYGYEIVFLYASFSIFCGGIVMFFGVVSSPLDLGLEDPNKQPAVFVETQVNYGATDQRLQEEENSSENETNDKQTLVDQEKRQHAINFFKAILLPGVIAYSLAFAFLKMVNYGFFIWLPYYVTNEYGWPDTLADKISIWYDVGNILGGVVAGFISDRSGQRTPTLFAMLICGPFVIWGYSVSPNDVTVNSGLLFLVGFFIGGACNVIATAVTADIGKQEAVGKDTQALATVTGIIDGTGSVGAGIGQYLVAVIQRRFGWKSVFYFFMSAVVVTLVCLLPLLVQSFKSNGLFNKVRKKPRLLDNKKNED</sequence>
<feature type="transmembrane region" description="Helical" evidence="10">
    <location>
        <begin position="299"/>
        <end position="322"/>
    </location>
</feature>
<feature type="transmembrane region" description="Helical" evidence="10">
    <location>
        <begin position="269"/>
        <end position="287"/>
    </location>
</feature>
<evidence type="ECO:0000256" key="5">
    <source>
        <dbReference type="ARBA" id="ARBA00022692"/>
    </source>
</evidence>
<evidence type="ECO:0000256" key="8">
    <source>
        <dbReference type="ARBA" id="ARBA00041091"/>
    </source>
</evidence>
<accession>A0ABP0FY75</accession>
<dbReference type="InterPro" id="IPR000849">
    <property type="entry name" value="Sugar_P_transporter"/>
</dbReference>